<sequence length="281" mass="33006">MVKMVKMVNTTMFNYKRSLGCLGGSLSKFQVLSDLHLEVGDQYLSFHIPVQAPFLILAGDIGRLQDYDKYLSFHHDTMLENEEKTMGRLKVFNRTRLDLHPSLCILGCTLQSYIRPENRTAVEQRVKDFARIPNWTVELHNEEHQKDLDWLRTEINSIRSESEHSRRAKRILVISHHAPIKNGSSHPKNQNNPWADAFATDLIGVHEEMSKVQWWVFGHTHYTTQWRQHGINLISNQRGYVLDPGRNERKIKSKESWYFVASLFQRKESHFDPRKCIKIRL</sequence>
<gene>
    <name evidence="1" type="ORF">PV05_03346</name>
</gene>
<reference evidence="1 2" key="1">
    <citation type="submission" date="2015-01" db="EMBL/GenBank/DDBJ databases">
        <title>The Genome Sequence of Exophiala xenobiotica CBS118157.</title>
        <authorList>
            <consortium name="The Broad Institute Genomics Platform"/>
            <person name="Cuomo C."/>
            <person name="de Hoog S."/>
            <person name="Gorbushina A."/>
            <person name="Stielow B."/>
            <person name="Teixiera M."/>
            <person name="Abouelleil A."/>
            <person name="Chapman S.B."/>
            <person name="Priest M."/>
            <person name="Young S.K."/>
            <person name="Wortman J."/>
            <person name="Nusbaum C."/>
            <person name="Birren B."/>
        </authorList>
    </citation>
    <scope>NUCLEOTIDE SEQUENCE [LARGE SCALE GENOMIC DNA]</scope>
    <source>
        <strain evidence="1 2">CBS 118157</strain>
    </source>
</reference>
<evidence type="ECO:0008006" key="3">
    <source>
        <dbReference type="Google" id="ProtNLM"/>
    </source>
</evidence>
<dbReference type="OrthoDB" id="3259529at2759"/>
<dbReference type="HOGENOM" id="CLU_060372_0_1_1"/>
<dbReference type="RefSeq" id="XP_013319437.1">
    <property type="nucleotide sequence ID" value="XM_013463983.1"/>
</dbReference>
<protein>
    <recommendedName>
        <fullName evidence="3">Calcineurin-like phosphoesterase domain-containing protein</fullName>
    </recommendedName>
</protein>
<name>A0A0D2ESY7_9EURO</name>
<dbReference type="PANTHER" id="PTHR37844:SF2">
    <property type="entry name" value="SER_THR PROTEIN PHOSPHATASE SUPERFAMILY (AFU_ORTHOLOGUE AFUA_1G14840)"/>
    <property type="match status" value="1"/>
</dbReference>
<accession>A0A0D2ESY7</accession>
<dbReference type="Gene3D" id="3.60.21.10">
    <property type="match status" value="1"/>
</dbReference>
<dbReference type="EMBL" id="KN847318">
    <property type="protein sequence ID" value="KIW58853.1"/>
    <property type="molecule type" value="Genomic_DNA"/>
</dbReference>
<dbReference type="InterPro" id="IPR029052">
    <property type="entry name" value="Metallo-depent_PP-like"/>
</dbReference>
<evidence type="ECO:0000313" key="1">
    <source>
        <dbReference type="EMBL" id="KIW58853.1"/>
    </source>
</evidence>
<evidence type="ECO:0000313" key="2">
    <source>
        <dbReference type="Proteomes" id="UP000054342"/>
    </source>
</evidence>
<organism evidence="1 2">
    <name type="scientific">Exophiala xenobiotica</name>
    <dbReference type="NCBI Taxonomy" id="348802"/>
    <lineage>
        <taxon>Eukaryota</taxon>
        <taxon>Fungi</taxon>
        <taxon>Dikarya</taxon>
        <taxon>Ascomycota</taxon>
        <taxon>Pezizomycotina</taxon>
        <taxon>Eurotiomycetes</taxon>
        <taxon>Chaetothyriomycetidae</taxon>
        <taxon>Chaetothyriales</taxon>
        <taxon>Herpotrichiellaceae</taxon>
        <taxon>Exophiala</taxon>
    </lineage>
</organism>
<dbReference type="PANTHER" id="PTHR37844">
    <property type="entry name" value="SER/THR PROTEIN PHOSPHATASE SUPERFAMILY (AFU_ORTHOLOGUE AFUA_1G14840)"/>
    <property type="match status" value="1"/>
</dbReference>
<dbReference type="Proteomes" id="UP000054342">
    <property type="component" value="Unassembled WGS sequence"/>
</dbReference>
<proteinExistence type="predicted"/>
<keyword evidence="2" id="KW-1185">Reference proteome</keyword>
<dbReference type="SUPFAM" id="SSF56300">
    <property type="entry name" value="Metallo-dependent phosphatases"/>
    <property type="match status" value="1"/>
</dbReference>
<dbReference type="AlphaFoldDB" id="A0A0D2ESY7"/>
<dbReference type="GeneID" id="25325254"/>